<dbReference type="GO" id="GO:0009423">
    <property type="term" value="P:chorismate biosynthetic process"/>
    <property type="evidence" value="ECO:0007669"/>
    <property type="project" value="UniProtKB-UniRule"/>
</dbReference>
<comment type="similarity">
    <text evidence="7">Belongs to the type-I 3-dehydroquinase family.</text>
</comment>
<feature type="domain" description="Quinate/shikimate 5-dehydrogenase/glutamyl-tRNA reductase" evidence="9">
    <location>
        <begin position="340"/>
        <end position="394"/>
    </location>
</feature>
<dbReference type="Gene3D" id="3.40.50.10860">
    <property type="entry name" value="Leucine Dehydrogenase, chain A, domain 1"/>
    <property type="match status" value="1"/>
</dbReference>
<comment type="function">
    <text evidence="7">Involved in the third step of the chorismate pathway, which leads to the biosynthesis of aromatic amino acids. Catalyzes the cis-dehydration of 3-dehydroquinate (DHQ) and introduces the first double bond of the aromatic ring to yield 3-dehydroshikimate.</text>
</comment>
<dbReference type="InterPro" id="IPR001381">
    <property type="entry name" value="DHquinase_I"/>
</dbReference>
<evidence type="ECO:0000256" key="3">
    <source>
        <dbReference type="ARBA" id="ARBA00022857"/>
    </source>
</evidence>
<dbReference type="UniPathway" id="UPA00053">
    <property type="reaction ID" value="UER00086"/>
</dbReference>
<dbReference type="InterPro" id="IPR006151">
    <property type="entry name" value="Shikm_DH/Glu-tRNA_Rdtase"/>
</dbReference>
<keyword evidence="13" id="KW-1185">Reference proteome</keyword>
<evidence type="ECO:0000256" key="1">
    <source>
        <dbReference type="ARBA" id="ARBA00004871"/>
    </source>
</evidence>
<feature type="binding site" evidence="7">
    <location>
        <position position="174"/>
    </location>
    <ligand>
        <name>3-dehydroquinate</name>
        <dbReference type="ChEBI" id="CHEBI:32364"/>
    </ligand>
</feature>
<dbReference type="CDD" id="cd00502">
    <property type="entry name" value="DHQase_I"/>
    <property type="match status" value="1"/>
</dbReference>
<dbReference type="InterPro" id="IPR041121">
    <property type="entry name" value="SDH_C"/>
</dbReference>
<evidence type="ECO:0000259" key="9">
    <source>
        <dbReference type="Pfam" id="PF01488"/>
    </source>
</evidence>
<dbReference type="GO" id="GO:0003855">
    <property type="term" value="F:3-dehydroquinate dehydratase activity"/>
    <property type="evidence" value="ECO:0007669"/>
    <property type="project" value="UniProtKB-UniRule"/>
</dbReference>
<feature type="active site" description="Proton donor/acceptor" evidence="7">
    <location>
        <position position="111"/>
    </location>
</feature>
<comment type="caution">
    <text evidence="7">Lacks conserved residue(s) required for the propagation of feature annotation.</text>
</comment>
<keyword evidence="7" id="KW-0456">Lyase</keyword>
<evidence type="ECO:0000256" key="4">
    <source>
        <dbReference type="ARBA" id="ARBA00023002"/>
    </source>
</evidence>
<comment type="function">
    <text evidence="8">Involved in the biosynthesis of the chorismate, which leads to the biosynthesis of aromatic amino acids. Catalyzes the reversible NADPH linked reduction of 3-dehydroshikimate (DHSA) to yield shikimate (SA).</text>
</comment>
<dbReference type="SUPFAM" id="SSF51569">
    <property type="entry name" value="Aldolase"/>
    <property type="match status" value="1"/>
</dbReference>
<organism evidence="12 13">
    <name type="scientific">Roseimaritima ulvae</name>
    <dbReference type="NCBI Taxonomy" id="980254"/>
    <lineage>
        <taxon>Bacteria</taxon>
        <taxon>Pseudomonadati</taxon>
        <taxon>Planctomycetota</taxon>
        <taxon>Planctomycetia</taxon>
        <taxon>Pirellulales</taxon>
        <taxon>Pirellulaceae</taxon>
        <taxon>Roseimaritima</taxon>
    </lineage>
</organism>
<dbReference type="CDD" id="cd01065">
    <property type="entry name" value="NAD_bind_Shikimate_DH"/>
    <property type="match status" value="1"/>
</dbReference>
<dbReference type="GO" id="GO:0009073">
    <property type="term" value="P:aromatic amino acid family biosynthetic process"/>
    <property type="evidence" value="ECO:0007669"/>
    <property type="project" value="UniProtKB-KW"/>
</dbReference>
<dbReference type="InterPro" id="IPR013785">
    <property type="entry name" value="Aldolase_TIM"/>
</dbReference>
<dbReference type="InterPro" id="IPR013708">
    <property type="entry name" value="Shikimate_DH-bd_N"/>
</dbReference>
<keyword evidence="3 8" id="KW-0521">NADP</keyword>
<evidence type="ECO:0000256" key="2">
    <source>
        <dbReference type="ARBA" id="ARBA00022605"/>
    </source>
</evidence>
<feature type="binding site" evidence="7">
    <location>
        <position position="58"/>
    </location>
    <ligand>
        <name>3-dehydroquinate</name>
        <dbReference type="ChEBI" id="CHEBI:32364"/>
    </ligand>
</feature>
<feature type="binding site" evidence="7">
    <location>
        <begin position="30"/>
        <end position="32"/>
    </location>
    <ligand>
        <name>3-dehydroquinate</name>
        <dbReference type="ChEBI" id="CHEBI:32364"/>
    </ligand>
</feature>
<dbReference type="GO" id="GO:0005829">
    <property type="term" value="C:cytosol"/>
    <property type="evidence" value="ECO:0007669"/>
    <property type="project" value="TreeGrafter"/>
</dbReference>
<feature type="binding site" evidence="8">
    <location>
        <begin position="349"/>
        <end position="353"/>
    </location>
    <ligand>
        <name>NADP(+)</name>
        <dbReference type="ChEBI" id="CHEBI:58349"/>
    </ligand>
</feature>
<dbReference type="PANTHER" id="PTHR21089">
    <property type="entry name" value="SHIKIMATE DEHYDROGENASE"/>
    <property type="match status" value="1"/>
</dbReference>
<dbReference type="NCBIfam" id="TIGR01093">
    <property type="entry name" value="aroD"/>
    <property type="match status" value="1"/>
</dbReference>
<dbReference type="KEGG" id="rul:UC8_17870"/>
<feature type="binding site" evidence="8">
    <location>
        <position position="438"/>
    </location>
    <ligand>
        <name>shikimate</name>
        <dbReference type="ChEBI" id="CHEBI:36208"/>
    </ligand>
</feature>
<feature type="domain" description="Shikimate dehydrogenase substrate binding N-terminal" evidence="10">
    <location>
        <begin position="223"/>
        <end position="305"/>
    </location>
</feature>
<feature type="binding site" evidence="8">
    <location>
        <position position="303"/>
    </location>
    <ligand>
        <name>shikimate</name>
        <dbReference type="ChEBI" id="CHEBI:36208"/>
    </ligand>
</feature>
<comment type="pathway">
    <text evidence="7">Metabolic intermediate biosynthesis; chorismate biosynthesis; chorismate from D-erythrose 4-phosphate and phosphoenolpyruvate: step 3/7.</text>
</comment>
<dbReference type="Pfam" id="PF01488">
    <property type="entry name" value="Shikimate_DH"/>
    <property type="match status" value="1"/>
</dbReference>
<dbReference type="Gene3D" id="3.20.20.70">
    <property type="entry name" value="Aldolase class I"/>
    <property type="match status" value="1"/>
</dbReference>
<evidence type="ECO:0000256" key="8">
    <source>
        <dbReference type="HAMAP-Rule" id="MF_00222"/>
    </source>
</evidence>
<comment type="pathway">
    <text evidence="1 8">Metabolic intermediate biosynthesis; chorismate biosynthesis; chorismate from D-erythrose 4-phosphate and phosphoenolpyruvate: step 4/7.</text>
</comment>
<evidence type="ECO:0000259" key="11">
    <source>
        <dbReference type="Pfam" id="PF18317"/>
    </source>
</evidence>
<dbReference type="InterPro" id="IPR011342">
    <property type="entry name" value="Shikimate_DH"/>
</dbReference>
<evidence type="ECO:0000259" key="10">
    <source>
        <dbReference type="Pfam" id="PF08501"/>
    </source>
</evidence>
<dbReference type="Proteomes" id="UP000325286">
    <property type="component" value="Chromosome"/>
</dbReference>
<dbReference type="EC" id="1.1.1.25" evidence="8"/>
<dbReference type="OrthoDB" id="9792692at2"/>
<dbReference type="EMBL" id="CP042914">
    <property type="protein sequence ID" value="QEG39789.1"/>
    <property type="molecule type" value="Genomic_DNA"/>
</dbReference>
<keyword evidence="2 7" id="KW-0028">Amino-acid biosynthesis</keyword>
<dbReference type="SUPFAM" id="SSF51735">
    <property type="entry name" value="NAD(P)-binding Rossmann-fold domains"/>
    <property type="match status" value="1"/>
</dbReference>
<evidence type="ECO:0000256" key="6">
    <source>
        <dbReference type="ARBA" id="ARBA00049442"/>
    </source>
</evidence>
<feature type="binding site" evidence="8">
    <location>
        <position position="459"/>
    </location>
    <ligand>
        <name>NADP(+)</name>
        <dbReference type="ChEBI" id="CHEBI:58349"/>
    </ligand>
</feature>
<dbReference type="GO" id="GO:0004764">
    <property type="term" value="F:shikimate 3-dehydrogenase (NADP+) activity"/>
    <property type="evidence" value="ECO:0007669"/>
    <property type="project" value="UniProtKB-UniRule"/>
</dbReference>
<comment type="subunit">
    <text evidence="7">Homodimer.</text>
</comment>
<dbReference type="GO" id="GO:0050661">
    <property type="term" value="F:NADP binding"/>
    <property type="evidence" value="ECO:0007669"/>
    <property type="project" value="InterPro"/>
</dbReference>
<evidence type="ECO:0000256" key="7">
    <source>
        <dbReference type="HAMAP-Rule" id="MF_00214"/>
    </source>
</evidence>
<sequence length="499" mass="55589">MICVSIGRTRHKQTIAEHQHLADSGVQLVELRLDYIGRAVDLRRLLDKRPCPVVITARRREDGGRWSRSEDERLMLLRSAIASGVDYVDIEADIAAEIPRYGSTKRIISFHDFEQTPDNLEDLHAAMAAEDADIVKIATMANSFEDNLRMFELLQKASVPTIGLCMGEIGMISRILACRMGAPFTYATFSSERTMAPGQLNWRQMKELYRSDAITDKTELFGVVADPVAHSHSPLIHNKAFIADGRDSCYLPLRVPSDELERFVQCCPALGIRGVSVTIPHKEHALDLCDQAESAASGIGAINTVIFDEGSRLGYNTDYRAAMDCISAKIPLGADNDKPYKDLEVLILGAGGVSRAIAWGLHNRGARVTIASRTMARSEDLASELSVRAVEWEERHDVKAQLLVNGTPVGMHPHVDDCPYDFEAQAIDDSMIVFDTVYNPEQTLLIKHARRFGCRTITGVDMFVRQACYQYKLFTGNEPQPELMRQAIKEATSPVRINR</sequence>
<feature type="binding site" evidence="8">
    <location>
        <begin position="231"/>
        <end position="233"/>
    </location>
    <ligand>
        <name>shikimate</name>
        <dbReference type="ChEBI" id="CHEBI:36208"/>
    </ligand>
</feature>
<comment type="similarity">
    <text evidence="8">Belongs to the shikimate dehydrogenase family.</text>
</comment>
<dbReference type="InterPro" id="IPR046346">
    <property type="entry name" value="Aminoacid_DH-like_N_sf"/>
</dbReference>
<evidence type="ECO:0000313" key="13">
    <source>
        <dbReference type="Proteomes" id="UP000325286"/>
    </source>
</evidence>
<dbReference type="Pfam" id="PF18317">
    <property type="entry name" value="SDH_C"/>
    <property type="match status" value="1"/>
</dbReference>
<proteinExistence type="inferred from homology"/>
<dbReference type="AlphaFoldDB" id="A0A5B9QPC3"/>
<dbReference type="Pfam" id="PF08501">
    <property type="entry name" value="Shikimate_dh_N"/>
    <property type="match status" value="1"/>
</dbReference>
<feature type="binding site" evidence="8">
    <location>
        <position position="318"/>
    </location>
    <ligand>
        <name>shikimate</name>
        <dbReference type="ChEBI" id="CHEBI:36208"/>
    </ligand>
</feature>
<protein>
    <recommendedName>
        <fullName evidence="7 8">Multifunctional fusion protein</fullName>
    </recommendedName>
    <domain>
        <recommendedName>
            <fullName evidence="7">3-dehydroquinate dehydratase</fullName>
            <shortName evidence="7">3-dehydroquinase</shortName>
            <ecNumber evidence="7">4.2.1.10</ecNumber>
        </recommendedName>
        <alternativeName>
            <fullName evidence="7">Type I DHQase</fullName>
        </alternativeName>
        <alternativeName>
            <fullName evidence="7">Type I dehydroquinase</fullName>
            <shortName evidence="7">DHQ1</shortName>
        </alternativeName>
    </domain>
    <domain>
        <recommendedName>
            <fullName evidence="8">Shikimate dehydrogenase (NADP(+))</fullName>
            <shortName evidence="8">SDH</shortName>
            <ecNumber evidence="8">1.1.1.25</ecNumber>
        </recommendedName>
    </domain>
</protein>
<feature type="binding site" evidence="8">
    <location>
        <position position="436"/>
    </location>
    <ligand>
        <name>NADP(+)</name>
        <dbReference type="ChEBI" id="CHEBI:58349"/>
    </ligand>
</feature>
<dbReference type="RefSeq" id="WP_068134266.1">
    <property type="nucleotide sequence ID" value="NZ_CP042914.1"/>
</dbReference>
<name>A0A5B9QPC3_9BACT</name>
<dbReference type="NCBIfam" id="TIGR00507">
    <property type="entry name" value="aroE"/>
    <property type="match status" value="1"/>
</dbReference>
<comment type="catalytic activity">
    <reaction evidence="7">
        <text>3-dehydroquinate = 3-dehydroshikimate + H2O</text>
        <dbReference type="Rhea" id="RHEA:21096"/>
        <dbReference type="ChEBI" id="CHEBI:15377"/>
        <dbReference type="ChEBI" id="CHEBI:16630"/>
        <dbReference type="ChEBI" id="CHEBI:32364"/>
        <dbReference type="EC" id="4.2.1.10"/>
    </reaction>
</comment>
<dbReference type="HAMAP" id="MF_00214">
    <property type="entry name" value="AroD"/>
    <property type="match status" value="1"/>
</dbReference>
<dbReference type="InterPro" id="IPR022893">
    <property type="entry name" value="Shikimate_DH_fam"/>
</dbReference>
<comment type="catalytic activity">
    <reaction evidence="6 8">
        <text>shikimate + NADP(+) = 3-dehydroshikimate + NADPH + H(+)</text>
        <dbReference type="Rhea" id="RHEA:17737"/>
        <dbReference type="ChEBI" id="CHEBI:15378"/>
        <dbReference type="ChEBI" id="CHEBI:16630"/>
        <dbReference type="ChEBI" id="CHEBI:36208"/>
        <dbReference type="ChEBI" id="CHEBI:57783"/>
        <dbReference type="ChEBI" id="CHEBI:58349"/>
        <dbReference type="EC" id="1.1.1.25"/>
    </reaction>
</comment>
<gene>
    <name evidence="8 12" type="primary">aroE</name>
    <name evidence="7" type="synonym">aroD</name>
    <name evidence="12" type="ORF">UC8_17870</name>
</gene>
<feature type="binding site" evidence="7">
    <location>
        <position position="5"/>
    </location>
    <ligand>
        <name>3-dehydroquinate</name>
        <dbReference type="ChEBI" id="CHEBI:32364"/>
    </ligand>
</feature>
<dbReference type="Pfam" id="PF01487">
    <property type="entry name" value="DHquinase_I"/>
    <property type="match status" value="1"/>
</dbReference>
<keyword evidence="7" id="KW-0704">Schiff base</keyword>
<evidence type="ECO:0000256" key="5">
    <source>
        <dbReference type="ARBA" id="ARBA00023141"/>
    </source>
</evidence>
<dbReference type="GO" id="GO:0008652">
    <property type="term" value="P:amino acid biosynthetic process"/>
    <property type="evidence" value="ECO:0007669"/>
    <property type="project" value="UniProtKB-KW"/>
</dbReference>
<feature type="domain" description="SDH C-terminal" evidence="11">
    <location>
        <begin position="459"/>
        <end position="489"/>
    </location>
</feature>
<feature type="binding site" evidence="7">
    <location>
        <position position="199"/>
    </location>
    <ligand>
        <name>3-dehydroquinate</name>
        <dbReference type="ChEBI" id="CHEBI:32364"/>
    </ligand>
</feature>
<keyword evidence="5 7" id="KW-0057">Aromatic amino acid biosynthesis</keyword>
<feature type="binding site" evidence="8">
    <location>
        <position position="278"/>
    </location>
    <ligand>
        <name>shikimate</name>
        <dbReference type="ChEBI" id="CHEBI:36208"/>
    </ligand>
</feature>
<dbReference type="EC" id="4.2.1.10" evidence="7"/>
<evidence type="ECO:0000313" key="12">
    <source>
        <dbReference type="EMBL" id="QEG39789.1"/>
    </source>
</evidence>
<keyword evidence="4 8" id="KW-0560">Oxidoreductase</keyword>
<dbReference type="GO" id="GO:0019632">
    <property type="term" value="P:shikimate metabolic process"/>
    <property type="evidence" value="ECO:0007669"/>
    <property type="project" value="InterPro"/>
</dbReference>
<dbReference type="InterPro" id="IPR036291">
    <property type="entry name" value="NAD(P)-bd_dom_sf"/>
</dbReference>
<feature type="binding site" evidence="8">
    <location>
        <position position="466"/>
    </location>
    <ligand>
        <name>shikimate</name>
        <dbReference type="ChEBI" id="CHEBI:36208"/>
    </ligand>
</feature>
<feature type="active site" description="Schiff-base intermediate with substrate" evidence="7">
    <location>
        <position position="136"/>
    </location>
</feature>
<dbReference type="PANTHER" id="PTHR21089:SF1">
    <property type="entry name" value="BIFUNCTIONAL 3-DEHYDROQUINATE DEHYDRATASE_SHIKIMATE DEHYDROGENASE, CHLOROPLASTIC"/>
    <property type="match status" value="1"/>
</dbReference>
<dbReference type="SUPFAM" id="SSF53223">
    <property type="entry name" value="Aminoacid dehydrogenase-like, N-terminal domain"/>
    <property type="match status" value="1"/>
</dbReference>
<accession>A0A5B9QPC3</accession>
<feature type="active site" description="Proton acceptor" evidence="8">
    <location>
        <position position="282"/>
    </location>
</feature>
<dbReference type="HAMAP" id="MF_00222">
    <property type="entry name" value="Shikimate_DH_AroE"/>
    <property type="match status" value="1"/>
</dbReference>
<dbReference type="Gene3D" id="3.40.50.720">
    <property type="entry name" value="NAD(P)-binding Rossmann-like Domain"/>
    <property type="match status" value="1"/>
</dbReference>
<reference evidence="12 13" key="1">
    <citation type="submission" date="2019-08" db="EMBL/GenBank/DDBJ databases">
        <title>Deep-cultivation of Planctomycetes and their phenomic and genomic characterization uncovers novel biology.</title>
        <authorList>
            <person name="Wiegand S."/>
            <person name="Jogler M."/>
            <person name="Boedeker C."/>
            <person name="Pinto D."/>
            <person name="Vollmers J."/>
            <person name="Rivas-Marin E."/>
            <person name="Kohn T."/>
            <person name="Peeters S.H."/>
            <person name="Heuer A."/>
            <person name="Rast P."/>
            <person name="Oberbeckmann S."/>
            <person name="Bunk B."/>
            <person name="Jeske O."/>
            <person name="Meyerdierks A."/>
            <person name="Storesund J.E."/>
            <person name="Kallscheuer N."/>
            <person name="Luecker S."/>
            <person name="Lage O.M."/>
            <person name="Pohl T."/>
            <person name="Merkel B.J."/>
            <person name="Hornburger P."/>
            <person name="Mueller R.-W."/>
            <person name="Bruemmer F."/>
            <person name="Labrenz M."/>
            <person name="Spormann A.M."/>
            <person name="Op den Camp H."/>
            <person name="Overmann J."/>
            <person name="Amann R."/>
            <person name="Jetten M.S.M."/>
            <person name="Mascher T."/>
            <person name="Medema M.H."/>
            <person name="Devos D.P."/>
            <person name="Kaster A.-K."/>
            <person name="Ovreas L."/>
            <person name="Rohde M."/>
            <person name="Galperin M.Y."/>
            <person name="Jogler C."/>
        </authorList>
    </citation>
    <scope>NUCLEOTIDE SEQUENCE [LARGE SCALE GENOMIC DNA]</scope>
    <source>
        <strain evidence="12 13">UC8</strain>
    </source>
</reference>